<dbReference type="PANTHER" id="PTHR43581:SF2">
    <property type="entry name" value="EXCINUCLEASE ATPASE SUBUNIT"/>
    <property type="match status" value="1"/>
</dbReference>
<dbReference type="KEGG" id="ptn:PTRA_a1843"/>
<reference evidence="2 3" key="1">
    <citation type="submission" date="2015-03" db="EMBL/GenBank/DDBJ databases">
        <authorList>
            <person name="Murphy D."/>
        </authorList>
    </citation>
    <scope>NUCLEOTIDE SEQUENCE [LARGE SCALE GENOMIC DNA]</scope>
    <source>
        <strain evidence="2 3">KMM 520</strain>
    </source>
</reference>
<sequence length="474" mass="54957">MLRQLTRKISRTRKRAAVFGVSTTMNIHQLTGEVMIKEFFITELYEERNVRIKFDDPYKILVAENGYGKTTILNSFYALLSGEISKLRKISFETVGIVFSDGETICFKKSEFDADLALIREHPLFEHIESRFGQEFILQLIDDVRRFPSHRMEMSPVFRRVVDELDLPARVLKDSLREIRPKGFNRKKVKSSTQNKLESIANKVNLKTLYLPTYRRVEEDIRAFNSSGKGTLDEHSSINFGMRDVQLSIEKITSEILSSSVEWFSKINGEMLSQLVSGFLVTPEMKTSISDPKAVEIVLERIGKHISEPQKKQILDLVETGKIQNDHDPLIYFVSNLLKVYEQQQENDEAIQKFTNVCNRYLVDKEIIYDESNVTIDIVRKKNNRTVDIESLSSGEKQIISLFALLYLQKKENLAIFFDEPELSLSMEWQKTLLPDIVNSGKCKFLFSTTHSPFIFENELEDHTVDLFEYIEEL</sequence>
<dbReference type="SUPFAM" id="SSF52540">
    <property type="entry name" value="P-loop containing nucleoside triphosphate hydrolases"/>
    <property type="match status" value="1"/>
</dbReference>
<name>A0A0U2MPM6_9GAMM</name>
<dbReference type="Gene3D" id="3.40.50.300">
    <property type="entry name" value="P-loop containing nucleotide triphosphate hydrolases"/>
    <property type="match status" value="2"/>
</dbReference>
<dbReference type="Proteomes" id="UP000065261">
    <property type="component" value="Chromosome I"/>
</dbReference>
<evidence type="ECO:0000313" key="3">
    <source>
        <dbReference type="Proteomes" id="UP000065261"/>
    </source>
</evidence>
<dbReference type="InterPro" id="IPR051396">
    <property type="entry name" value="Bact_Antivir_Def_Nuclease"/>
</dbReference>
<proteinExistence type="predicted"/>
<dbReference type="Pfam" id="PF13175">
    <property type="entry name" value="AAA_15"/>
    <property type="match status" value="1"/>
</dbReference>
<dbReference type="InterPro" id="IPR041685">
    <property type="entry name" value="AAA_GajA/Old/RecF-like"/>
</dbReference>
<protein>
    <recommendedName>
        <fullName evidence="1">Endonuclease GajA/Old nuclease/RecF-like AAA domain-containing protein</fullName>
    </recommendedName>
</protein>
<dbReference type="PATRIC" id="fig|1315283.4.peg.1590"/>
<gene>
    <name evidence="2" type="ORF">PTRA_a1843</name>
</gene>
<feature type="domain" description="Endonuclease GajA/Old nuclease/RecF-like AAA" evidence="1">
    <location>
        <begin position="48"/>
        <end position="455"/>
    </location>
</feature>
<evidence type="ECO:0000313" key="2">
    <source>
        <dbReference type="EMBL" id="ALS32996.1"/>
    </source>
</evidence>
<organism evidence="2">
    <name type="scientific">Pseudoalteromonas translucida KMM 520</name>
    <dbReference type="NCBI Taxonomy" id="1315283"/>
    <lineage>
        <taxon>Bacteria</taxon>
        <taxon>Pseudomonadati</taxon>
        <taxon>Pseudomonadota</taxon>
        <taxon>Gammaproteobacteria</taxon>
        <taxon>Alteromonadales</taxon>
        <taxon>Pseudoalteromonadaceae</taxon>
        <taxon>Pseudoalteromonas</taxon>
    </lineage>
</organism>
<accession>A0A0U2MPM6</accession>
<dbReference type="AlphaFoldDB" id="A0A0U2MPM6"/>
<evidence type="ECO:0000259" key="1">
    <source>
        <dbReference type="Pfam" id="PF13175"/>
    </source>
</evidence>
<dbReference type="PANTHER" id="PTHR43581">
    <property type="entry name" value="ATP/GTP PHOSPHATASE"/>
    <property type="match status" value="1"/>
</dbReference>
<dbReference type="EMBL" id="CP011034">
    <property type="protein sequence ID" value="ALS32996.1"/>
    <property type="molecule type" value="Genomic_DNA"/>
</dbReference>
<dbReference type="InterPro" id="IPR027417">
    <property type="entry name" value="P-loop_NTPase"/>
</dbReference>